<evidence type="ECO:0000313" key="2">
    <source>
        <dbReference type="EMBL" id="EXF92931.1"/>
    </source>
</evidence>
<protein>
    <submittedName>
        <fullName evidence="2">Uncharacterized protein</fullName>
    </submittedName>
</protein>
<comment type="caution">
    <text evidence="2">The sequence shown here is derived from an EMBL/GenBank/DDBJ whole genome shotgun (WGS) entry which is preliminary data.</text>
</comment>
<proteinExistence type="predicted"/>
<gene>
    <name evidence="2" type="ORF">HK44_004295</name>
</gene>
<sequence>MSAAHSSGSKLPRHKCHPDFGVPHVLSPHPPTVLERPASGARRSALAPSPVQAPRPAGRRASSVVSGVQCAGHQRRRQPVERSGPGVEQVASGTATEQSAGVDGQACAGQESWISGVVAKTLSRKMPAHRRAFFSANYLAVNLV</sequence>
<reference evidence="2 3" key="1">
    <citation type="journal article" date="2011" name="J. Bacteriol.">
        <title>Draft genome sequence of the polycyclic aromatic hydrocarbon-degrading, genetically engineered bioluminescent bioreporter Pseudomonas fluorescens HK44.</title>
        <authorList>
            <person name="Chauhan A."/>
            <person name="Layton A.C."/>
            <person name="Williams D.E."/>
            <person name="Smartt A.E."/>
            <person name="Ripp S."/>
            <person name="Karpinets T.V."/>
            <person name="Brown S.D."/>
            <person name="Sayler G.S."/>
        </authorList>
    </citation>
    <scope>NUCLEOTIDE SEQUENCE [LARGE SCALE GENOMIC DNA]</scope>
    <source>
        <strain evidence="2 3">HK44</strain>
    </source>
</reference>
<dbReference type="AlphaFoldDB" id="A0A010RJX9"/>
<evidence type="ECO:0000313" key="3">
    <source>
        <dbReference type="Proteomes" id="UP000022611"/>
    </source>
</evidence>
<dbReference type="EMBL" id="AFOY02000015">
    <property type="protein sequence ID" value="EXF92931.1"/>
    <property type="molecule type" value="Genomic_DNA"/>
</dbReference>
<dbReference type="HOGENOM" id="CLU_1794811_0_0_6"/>
<feature type="region of interest" description="Disordered" evidence="1">
    <location>
        <begin position="1"/>
        <end position="104"/>
    </location>
</feature>
<accession>A0A010RJX9</accession>
<dbReference type="Proteomes" id="UP000022611">
    <property type="component" value="Unassembled WGS sequence"/>
</dbReference>
<evidence type="ECO:0000256" key="1">
    <source>
        <dbReference type="SAM" id="MobiDB-lite"/>
    </source>
</evidence>
<name>A0A010RJX9_PSEFL</name>
<organism evidence="2 3">
    <name type="scientific">Pseudomonas fluorescens HK44</name>
    <dbReference type="NCBI Taxonomy" id="1042209"/>
    <lineage>
        <taxon>Bacteria</taxon>
        <taxon>Pseudomonadati</taxon>
        <taxon>Pseudomonadota</taxon>
        <taxon>Gammaproteobacteria</taxon>
        <taxon>Pseudomonadales</taxon>
        <taxon>Pseudomonadaceae</taxon>
        <taxon>Pseudomonas</taxon>
    </lineage>
</organism>